<protein>
    <submittedName>
        <fullName evidence="2">Uncharacterized protein</fullName>
    </submittedName>
</protein>
<dbReference type="EMBL" id="NMUH01000793">
    <property type="protein sequence ID" value="MQL84904.1"/>
    <property type="molecule type" value="Genomic_DNA"/>
</dbReference>
<feature type="non-terminal residue" evidence="2">
    <location>
        <position position="164"/>
    </location>
</feature>
<evidence type="ECO:0000313" key="2">
    <source>
        <dbReference type="EMBL" id="MQL84904.1"/>
    </source>
</evidence>
<organism evidence="2 3">
    <name type="scientific">Colocasia esculenta</name>
    <name type="common">Wild taro</name>
    <name type="synonym">Arum esculentum</name>
    <dbReference type="NCBI Taxonomy" id="4460"/>
    <lineage>
        <taxon>Eukaryota</taxon>
        <taxon>Viridiplantae</taxon>
        <taxon>Streptophyta</taxon>
        <taxon>Embryophyta</taxon>
        <taxon>Tracheophyta</taxon>
        <taxon>Spermatophyta</taxon>
        <taxon>Magnoliopsida</taxon>
        <taxon>Liliopsida</taxon>
        <taxon>Araceae</taxon>
        <taxon>Aroideae</taxon>
        <taxon>Colocasieae</taxon>
        <taxon>Colocasia</taxon>
    </lineage>
</organism>
<accession>A0A843UT50</accession>
<dbReference type="Proteomes" id="UP000652761">
    <property type="component" value="Unassembled WGS sequence"/>
</dbReference>
<reference evidence="2" key="1">
    <citation type="submission" date="2017-07" db="EMBL/GenBank/DDBJ databases">
        <title>Taro Niue Genome Assembly and Annotation.</title>
        <authorList>
            <person name="Atibalentja N."/>
            <person name="Keating K."/>
            <person name="Fields C.J."/>
        </authorList>
    </citation>
    <scope>NUCLEOTIDE SEQUENCE</scope>
    <source>
        <strain evidence="2">Niue_2</strain>
        <tissue evidence="2">Leaf</tissue>
    </source>
</reference>
<sequence length="164" mass="17799">MLGEALLGPSQEVQKCPPRSPSSGLLDDLHSKEMSGRPSSMIPLASSCSRMPDKASKVRILGCQDGVFSQSEIGFSPLVSLLQKGEERVWGIRFGFDIWESFSPTHRVTRWLSEPLGTAPQWVSYLVSRISGSATHAGNNLLCPACKGGLHLQTPPLLRKASQL</sequence>
<dbReference type="AlphaFoldDB" id="A0A843UT50"/>
<evidence type="ECO:0000256" key="1">
    <source>
        <dbReference type="SAM" id="MobiDB-lite"/>
    </source>
</evidence>
<evidence type="ECO:0000313" key="3">
    <source>
        <dbReference type="Proteomes" id="UP000652761"/>
    </source>
</evidence>
<name>A0A843UT50_COLES</name>
<proteinExistence type="predicted"/>
<keyword evidence="3" id="KW-1185">Reference proteome</keyword>
<gene>
    <name evidence="2" type="ORF">Taro_017419</name>
</gene>
<comment type="caution">
    <text evidence="2">The sequence shown here is derived from an EMBL/GenBank/DDBJ whole genome shotgun (WGS) entry which is preliminary data.</text>
</comment>
<feature type="region of interest" description="Disordered" evidence="1">
    <location>
        <begin position="1"/>
        <end position="26"/>
    </location>
</feature>